<dbReference type="Pfam" id="PF02743">
    <property type="entry name" value="dCache_1"/>
    <property type="match status" value="1"/>
</dbReference>
<dbReference type="PANTHER" id="PTHR32089:SF112">
    <property type="entry name" value="LYSOZYME-LIKE PROTEIN-RELATED"/>
    <property type="match status" value="1"/>
</dbReference>
<dbReference type="InterPro" id="IPR004089">
    <property type="entry name" value="MCPsignal_dom"/>
</dbReference>
<dbReference type="GO" id="GO:0005886">
    <property type="term" value="C:plasma membrane"/>
    <property type="evidence" value="ECO:0007669"/>
    <property type="project" value="UniProtKB-SubCell"/>
</dbReference>
<accession>I4BZX4</accession>
<protein>
    <submittedName>
        <fullName evidence="13">Methyl-accepting chemotaxis protein</fullName>
    </submittedName>
</protein>
<dbReference type="AlphaFoldDB" id="I4BZX4"/>
<keyword evidence="2" id="KW-1003">Cell membrane</keyword>
<gene>
    <name evidence="13" type="ordered locus">Desti_0117</name>
</gene>
<dbReference type="GO" id="GO:0006935">
    <property type="term" value="P:chemotaxis"/>
    <property type="evidence" value="ECO:0007669"/>
    <property type="project" value="UniProtKB-KW"/>
</dbReference>
<proteinExistence type="inferred from homology"/>
<dbReference type="PROSITE" id="PS50111">
    <property type="entry name" value="CHEMOTAXIS_TRANSDUC_2"/>
    <property type="match status" value="1"/>
</dbReference>
<dbReference type="HOGENOM" id="CLU_000445_107_19_7"/>
<keyword evidence="4 10" id="KW-0812">Transmembrane</keyword>
<comment type="subcellular location">
    <subcellularLocation>
        <location evidence="1">Cell membrane</location>
        <topology evidence="1">Multi-pass membrane protein</topology>
    </subcellularLocation>
</comment>
<keyword evidence="14" id="KW-1185">Reference proteome</keyword>
<dbReference type="PANTHER" id="PTHR32089">
    <property type="entry name" value="METHYL-ACCEPTING CHEMOTAXIS PROTEIN MCPB"/>
    <property type="match status" value="1"/>
</dbReference>
<comment type="similarity">
    <text evidence="8">Belongs to the methyl-accepting chemotaxis (MCP) protein family.</text>
</comment>
<dbReference type="GO" id="GO:0007165">
    <property type="term" value="P:signal transduction"/>
    <property type="evidence" value="ECO:0007669"/>
    <property type="project" value="UniProtKB-KW"/>
</dbReference>
<dbReference type="SMART" id="SM00283">
    <property type="entry name" value="MA"/>
    <property type="match status" value="1"/>
</dbReference>
<evidence type="ECO:0000256" key="2">
    <source>
        <dbReference type="ARBA" id="ARBA00022475"/>
    </source>
</evidence>
<evidence type="ECO:0000313" key="14">
    <source>
        <dbReference type="Proteomes" id="UP000006055"/>
    </source>
</evidence>
<evidence type="ECO:0000256" key="1">
    <source>
        <dbReference type="ARBA" id="ARBA00004651"/>
    </source>
</evidence>
<evidence type="ECO:0000256" key="7">
    <source>
        <dbReference type="ARBA" id="ARBA00023224"/>
    </source>
</evidence>
<evidence type="ECO:0000256" key="3">
    <source>
        <dbReference type="ARBA" id="ARBA00022500"/>
    </source>
</evidence>
<dbReference type="CDD" id="cd06225">
    <property type="entry name" value="HAMP"/>
    <property type="match status" value="1"/>
</dbReference>
<keyword evidence="6 10" id="KW-0472">Membrane</keyword>
<evidence type="ECO:0000313" key="13">
    <source>
        <dbReference type="EMBL" id="AFM22865.1"/>
    </source>
</evidence>
<dbReference type="InterPro" id="IPR003660">
    <property type="entry name" value="HAMP_dom"/>
</dbReference>
<dbReference type="InterPro" id="IPR033479">
    <property type="entry name" value="dCache_1"/>
</dbReference>
<dbReference type="RefSeq" id="WP_014808024.1">
    <property type="nucleotide sequence ID" value="NC_018025.1"/>
</dbReference>
<sequence>MKWNFRFGVLFSSLRNRLLVYFLTMSLIPLVVASLVAYRTIVVGAQETAIREMSALAHSAANAVNVYMNDRVGDQLVWAKSNTVLESLEIAEAREHANDMFRDFVHLAQTYEAVFLLDRRGICVAASSPNFLGLNFSSDPLFVNGLKSSLYLRDLFRDARVTEINPASSGWTVGIATPVKIGDEVVGILGALLKWSVVETILNETKVGKTGYVYVINSDQRVVAHPSRDYYLEAVAGPKIGLPDLAEALKREAAYYEYSFQNRQTNQLDSKIVGLAYPKGFGNFPGLGWQFGAGADMSEVIGFVPTIFRNIVIVSLLAALAIAAFSFYLARDLALPITRVANEIIKIGEGDLTVELPAATRNDEMGTLVTAFGSMMENLRNQTRQILRGVNVLTNASDNISKAVSRLTQTVSESSGAVQKATDIVHEVQREVQLSSEKVRGVSDQAGAVTNSGVAAAEQTALNMGIIKEQMLRIRGRVDKLQVRSQEIEKIVDSVRDIADQSQLLAVNASIEAAHAGDHGRGFSIVAWEIKNLASQSKQSTDSVQKFLKEIDDSVLGVIQATEAAENAVSAGAEQSMLAGQSIRSLAGSLTGSADTISAIESSSNQQVKGLEEISSSITGVQQTVLQNVESAQDLEDAARELHGLGNELTFLVSRFKIDK</sequence>
<dbReference type="Gene3D" id="3.30.450.20">
    <property type="entry name" value="PAS domain"/>
    <property type="match status" value="2"/>
</dbReference>
<dbReference type="SMART" id="SM00304">
    <property type="entry name" value="HAMP"/>
    <property type="match status" value="1"/>
</dbReference>
<evidence type="ECO:0000256" key="8">
    <source>
        <dbReference type="ARBA" id="ARBA00029447"/>
    </source>
</evidence>
<evidence type="ECO:0000259" key="12">
    <source>
        <dbReference type="PROSITE" id="PS50885"/>
    </source>
</evidence>
<dbReference type="EMBL" id="CP003360">
    <property type="protein sequence ID" value="AFM22865.1"/>
    <property type="molecule type" value="Genomic_DNA"/>
</dbReference>
<evidence type="ECO:0000256" key="9">
    <source>
        <dbReference type="PROSITE-ProRule" id="PRU00284"/>
    </source>
</evidence>
<keyword evidence="3" id="KW-0145">Chemotaxis</keyword>
<dbReference type="Pfam" id="PF00672">
    <property type="entry name" value="HAMP"/>
    <property type="match status" value="1"/>
</dbReference>
<keyword evidence="7 9" id="KW-0807">Transducer</keyword>
<evidence type="ECO:0000256" key="10">
    <source>
        <dbReference type="SAM" id="Phobius"/>
    </source>
</evidence>
<evidence type="ECO:0000256" key="6">
    <source>
        <dbReference type="ARBA" id="ARBA00023136"/>
    </source>
</evidence>
<dbReference type="STRING" id="706587.Desti_0117"/>
<dbReference type="Gene3D" id="1.10.287.950">
    <property type="entry name" value="Methyl-accepting chemotaxis protein"/>
    <property type="match status" value="1"/>
</dbReference>
<dbReference type="eggNOG" id="COG0840">
    <property type="taxonomic scope" value="Bacteria"/>
</dbReference>
<dbReference type="CDD" id="cd12912">
    <property type="entry name" value="PDC2_MCP_like"/>
    <property type="match status" value="1"/>
</dbReference>
<feature type="transmembrane region" description="Helical" evidence="10">
    <location>
        <begin position="307"/>
        <end position="330"/>
    </location>
</feature>
<dbReference type="Pfam" id="PF00015">
    <property type="entry name" value="MCPsignal"/>
    <property type="match status" value="1"/>
</dbReference>
<evidence type="ECO:0000256" key="4">
    <source>
        <dbReference type="ARBA" id="ARBA00022692"/>
    </source>
</evidence>
<organism evidence="13 14">
    <name type="scientific">Desulfomonile tiedjei (strain ATCC 49306 / DSM 6799 / DCB-1)</name>
    <dbReference type="NCBI Taxonomy" id="706587"/>
    <lineage>
        <taxon>Bacteria</taxon>
        <taxon>Pseudomonadati</taxon>
        <taxon>Thermodesulfobacteriota</taxon>
        <taxon>Desulfomonilia</taxon>
        <taxon>Desulfomonilales</taxon>
        <taxon>Desulfomonilaceae</taxon>
        <taxon>Desulfomonile</taxon>
    </lineage>
</organism>
<dbReference type="Gene3D" id="6.10.340.10">
    <property type="match status" value="1"/>
</dbReference>
<keyword evidence="5 10" id="KW-1133">Transmembrane helix</keyword>
<evidence type="ECO:0000256" key="5">
    <source>
        <dbReference type="ARBA" id="ARBA00022989"/>
    </source>
</evidence>
<dbReference type="PROSITE" id="PS50885">
    <property type="entry name" value="HAMP"/>
    <property type="match status" value="1"/>
</dbReference>
<feature type="domain" description="Methyl-accepting transducer" evidence="11">
    <location>
        <begin position="389"/>
        <end position="622"/>
    </location>
</feature>
<name>I4BZX4_DESTA</name>
<dbReference type="SUPFAM" id="SSF58104">
    <property type="entry name" value="Methyl-accepting chemotaxis protein (MCP) signaling domain"/>
    <property type="match status" value="1"/>
</dbReference>
<reference evidence="14" key="1">
    <citation type="submission" date="2012-06" db="EMBL/GenBank/DDBJ databases">
        <title>Complete sequence of chromosome of Desulfomonile tiedjei DSM 6799.</title>
        <authorList>
            <person name="Lucas S."/>
            <person name="Copeland A."/>
            <person name="Lapidus A."/>
            <person name="Glavina del Rio T."/>
            <person name="Dalin E."/>
            <person name="Tice H."/>
            <person name="Bruce D."/>
            <person name="Goodwin L."/>
            <person name="Pitluck S."/>
            <person name="Peters L."/>
            <person name="Ovchinnikova G."/>
            <person name="Zeytun A."/>
            <person name="Lu M."/>
            <person name="Kyrpides N."/>
            <person name="Mavromatis K."/>
            <person name="Ivanova N."/>
            <person name="Brettin T."/>
            <person name="Detter J.C."/>
            <person name="Han C."/>
            <person name="Larimer F."/>
            <person name="Land M."/>
            <person name="Hauser L."/>
            <person name="Markowitz V."/>
            <person name="Cheng J.-F."/>
            <person name="Hugenholtz P."/>
            <person name="Woyke T."/>
            <person name="Wu D."/>
            <person name="Spring S."/>
            <person name="Schroeder M."/>
            <person name="Brambilla E."/>
            <person name="Klenk H.-P."/>
            <person name="Eisen J.A."/>
        </authorList>
    </citation>
    <scope>NUCLEOTIDE SEQUENCE [LARGE SCALE GENOMIC DNA]</scope>
    <source>
        <strain evidence="14">ATCC 49306 / DSM 6799 / DCB-1</strain>
    </source>
</reference>
<dbReference type="KEGG" id="dti:Desti_0117"/>
<evidence type="ECO:0000259" key="11">
    <source>
        <dbReference type="PROSITE" id="PS50111"/>
    </source>
</evidence>
<feature type="domain" description="HAMP" evidence="12">
    <location>
        <begin position="331"/>
        <end position="384"/>
    </location>
</feature>
<dbReference type="Proteomes" id="UP000006055">
    <property type="component" value="Chromosome"/>
</dbReference>